<organism evidence="3 4">
    <name type="scientific">Musa troglodytarum</name>
    <name type="common">fe'i banana</name>
    <dbReference type="NCBI Taxonomy" id="320322"/>
    <lineage>
        <taxon>Eukaryota</taxon>
        <taxon>Viridiplantae</taxon>
        <taxon>Streptophyta</taxon>
        <taxon>Embryophyta</taxon>
        <taxon>Tracheophyta</taxon>
        <taxon>Spermatophyta</taxon>
        <taxon>Magnoliopsida</taxon>
        <taxon>Liliopsida</taxon>
        <taxon>Zingiberales</taxon>
        <taxon>Musaceae</taxon>
        <taxon>Musa</taxon>
    </lineage>
</organism>
<accession>A0A9E7FTB0</accession>
<dbReference type="AlphaFoldDB" id="A0A9E7FTB0"/>
<keyword evidence="2" id="KW-1133">Transmembrane helix</keyword>
<protein>
    <submittedName>
        <fullName evidence="3">Cyclin, N-terminal domain</fullName>
    </submittedName>
</protein>
<evidence type="ECO:0000256" key="2">
    <source>
        <dbReference type="SAM" id="Phobius"/>
    </source>
</evidence>
<name>A0A9E7FTB0_9LILI</name>
<proteinExistence type="predicted"/>
<evidence type="ECO:0000313" key="3">
    <source>
        <dbReference type="EMBL" id="URE01856.1"/>
    </source>
</evidence>
<keyword evidence="2" id="KW-0812">Transmembrane</keyword>
<sequence length="408" mass="46308">MGWVAEAFIPSEQYDGEEDAERNTDRDARRRHAIKWHGLNVDGVYYCLTDEQLKNPPSRKMGSMRRRRPCCGFMLGTSSKRASFFLDGILFPVLVNILLLVDQLEVISKNYLWHSIHQLWRVAASCVWLASMLEECPKKSKAPNHCLPQNGMNVEGENLPIELLDVFSKLYWISASPWWSMSFLLIFAVLSVLMSQQKYTELKNNLLAALGVPPQLRQEANDSLQVPGPPLPENPPRWLVFDAAKSGIDEVCRVIAHLYSLSKAQCIPLHKENDSFTSRNKIEDRQTQLRKESLLDDGAKDSSTPKLGALTTDASLFKAAITKATQLDELKETMKLGDDSRRAPAEADSKEETKVMPKIDSNSDSNTDKIHERDRERTKTRDHDSRVNIITHTHLVDEIGMDIVHMIE</sequence>
<evidence type="ECO:0000313" key="4">
    <source>
        <dbReference type="Proteomes" id="UP001055439"/>
    </source>
</evidence>
<feature type="region of interest" description="Disordered" evidence="1">
    <location>
        <begin position="332"/>
        <end position="384"/>
    </location>
</feature>
<evidence type="ECO:0000256" key="1">
    <source>
        <dbReference type="SAM" id="MobiDB-lite"/>
    </source>
</evidence>
<feature type="compositionally biased region" description="Basic and acidic residues" evidence="1">
    <location>
        <begin position="366"/>
        <end position="384"/>
    </location>
</feature>
<keyword evidence="4" id="KW-1185">Reference proteome</keyword>
<dbReference type="OrthoDB" id="10531325at2759"/>
<feature type="transmembrane region" description="Helical" evidence="2">
    <location>
        <begin position="170"/>
        <end position="193"/>
    </location>
</feature>
<keyword evidence="2" id="KW-0472">Membrane</keyword>
<gene>
    <name evidence="3" type="ORF">MUK42_19153</name>
</gene>
<feature type="compositionally biased region" description="Basic and acidic residues" evidence="1">
    <location>
        <begin position="332"/>
        <end position="357"/>
    </location>
</feature>
<dbReference type="Proteomes" id="UP001055439">
    <property type="component" value="Chromosome 5"/>
</dbReference>
<reference evidence="3" key="1">
    <citation type="submission" date="2022-05" db="EMBL/GenBank/DDBJ databases">
        <title>The Musa troglodytarum L. genome provides insights into the mechanism of non-climacteric behaviour and enrichment of carotenoids.</title>
        <authorList>
            <person name="Wang J."/>
        </authorList>
    </citation>
    <scope>NUCLEOTIDE SEQUENCE</scope>
    <source>
        <tissue evidence="3">Leaf</tissue>
    </source>
</reference>
<dbReference type="EMBL" id="CP097507">
    <property type="protein sequence ID" value="URE01856.1"/>
    <property type="molecule type" value="Genomic_DNA"/>
</dbReference>